<proteinExistence type="predicted"/>
<feature type="transmembrane region" description="Helical" evidence="1">
    <location>
        <begin position="87"/>
        <end position="108"/>
    </location>
</feature>
<protein>
    <submittedName>
        <fullName evidence="2">Uncharacterized protein</fullName>
    </submittedName>
</protein>
<dbReference type="EMBL" id="BNCP01000037">
    <property type="protein sequence ID" value="GIL86869.1"/>
    <property type="molecule type" value="Genomic_DNA"/>
</dbReference>
<evidence type="ECO:0000313" key="3">
    <source>
        <dbReference type="Proteomes" id="UP000747110"/>
    </source>
</evidence>
<dbReference type="Proteomes" id="UP000747110">
    <property type="component" value="Unassembled WGS sequence"/>
</dbReference>
<keyword evidence="3" id="KW-1185">Reference proteome</keyword>
<dbReference type="AlphaFoldDB" id="A0A8J4CNM7"/>
<accession>A0A8J4CNM7</accession>
<name>A0A8J4CNM7_9CHLO</name>
<dbReference type="OrthoDB" id="4781at2759"/>
<organism evidence="2 3">
    <name type="scientific">Volvox reticuliferus</name>
    <dbReference type="NCBI Taxonomy" id="1737510"/>
    <lineage>
        <taxon>Eukaryota</taxon>
        <taxon>Viridiplantae</taxon>
        <taxon>Chlorophyta</taxon>
        <taxon>core chlorophytes</taxon>
        <taxon>Chlorophyceae</taxon>
        <taxon>CS clade</taxon>
        <taxon>Chlamydomonadales</taxon>
        <taxon>Volvocaceae</taxon>
        <taxon>Volvox</taxon>
    </lineage>
</organism>
<evidence type="ECO:0000313" key="2">
    <source>
        <dbReference type="EMBL" id="GIL86869.1"/>
    </source>
</evidence>
<keyword evidence="1" id="KW-0472">Membrane</keyword>
<evidence type="ECO:0000256" key="1">
    <source>
        <dbReference type="SAM" id="Phobius"/>
    </source>
</evidence>
<keyword evidence="1" id="KW-1133">Transmembrane helix</keyword>
<sequence length="402" mass="44779">MEARLWKRKMNFMEDGPPHFPRVPNAKFATLLLCAGNSGLVRLHTSSPVLIGLSPRRAVRPMSHMPGAYDDHGRMVRVSYPGGRRAWALQPAICIFILATCFYACAVAREVPQGAAVRADAAHQEMLDFLESAGVFTNISTLIRSKSAASVSPQQSDGGPCRVDPVRGCINRCWVDFQNGQNAKTWGWVLNIGYAHLDWEGWRMHSTANGVGVRNSNTRVHFDGGNAKNPYFFNTAKNPKTSIMVWLRGAPDAGKISNLYLMESRGGSDDGFQKGYRIDEIDLVQMYGSKSSSERCVYSNPGSNRFIKTGPNAYSTSNPGREPYMYELYMERGRYLKMWAFHPSNRNSILGMQEYSGSDAVPDSNLRMYAGIWDCSSESWCPGKFSGDASMVIKGIWIHTCY</sequence>
<keyword evidence="1" id="KW-0812">Transmembrane</keyword>
<reference evidence="2" key="1">
    <citation type="journal article" date="2021" name="Proc. Natl. Acad. Sci. U.S.A.">
        <title>Three genomes in the algal genus Volvox reveal the fate of a haploid sex-determining region after a transition to homothallism.</title>
        <authorList>
            <person name="Yamamoto K."/>
            <person name="Hamaji T."/>
            <person name="Kawai-Toyooka H."/>
            <person name="Matsuzaki R."/>
            <person name="Takahashi F."/>
            <person name="Nishimura Y."/>
            <person name="Kawachi M."/>
            <person name="Noguchi H."/>
            <person name="Minakuchi Y."/>
            <person name="Umen J.G."/>
            <person name="Toyoda A."/>
            <person name="Nozaki H."/>
        </authorList>
    </citation>
    <scope>NUCLEOTIDE SEQUENCE</scope>
    <source>
        <strain evidence="2">NIES-3786</strain>
    </source>
</reference>
<comment type="caution">
    <text evidence="2">The sequence shown here is derived from an EMBL/GenBank/DDBJ whole genome shotgun (WGS) entry which is preliminary data.</text>
</comment>
<gene>
    <name evidence="2" type="ORF">Vretifemale_15054</name>
</gene>